<evidence type="ECO:0000259" key="1">
    <source>
        <dbReference type="Pfam" id="PF01863"/>
    </source>
</evidence>
<name>A0A2N7KJ78_9VIBR</name>
<dbReference type="Pfam" id="PF01863">
    <property type="entry name" value="YgjP-like"/>
    <property type="match status" value="1"/>
</dbReference>
<evidence type="ECO:0000313" key="2">
    <source>
        <dbReference type="EMBL" id="PMM76078.1"/>
    </source>
</evidence>
<reference evidence="3" key="1">
    <citation type="submission" date="2016-07" db="EMBL/GenBank/DDBJ databases">
        <title>Nontailed viruses are major unrecognized killers of bacteria in the ocean.</title>
        <authorList>
            <person name="Kauffman K."/>
            <person name="Hussain F."/>
            <person name="Yang J."/>
            <person name="Arevalo P."/>
            <person name="Brown J."/>
            <person name="Cutler M."/>
            <person name="Kelly L."/>
            <person name="Polz M.F."/>
        </authorList>
    </citation>
    <scope>NUCLEOTIDE SEQUENCE [LARGE SCALE GENOMIC DNA]</scope>
    <source>
        <strain evidence="3">10N.261.46.F8</strain>
    </source>
</reference>
<dbReference type="EMBL" id="MCZK01000035">
    <property type="protein sequence ID" value="PMM76078.1"/>
    <property type="molecule type" value="Genomic_DNA"/>
</dbReference>
<dbReference type="OrthoDB" id="9811177at2"/>
<protein>
    <submittedName>
        <fullName evidence="2">Metal-dependent hydrolase</fullName>
    </submittedName>
</protein>
<dbReference type="PANTHER" id="PTHR30399:SF1">
    <property type="entry name" value="UTP PYROPHOSPHATASE"/>
    <property type="match status" value="1"/>
</dbReference>
<dbReference type="CDD" id="cd07344">
    <property type="entry name" value="M48_yhfN_like"/>
    <property type="match status" value="1"/>
</dbReference>
<dbReference type="Gene3D" id="3.30.2010.10">
    <property type="entry name" value="Metalloproteases ('zincins'), catalytic domain"/>
    <property type="match status" value="1"/>
</dbReference>
<comment type="caution">
    <text evidence="2">The sequence shown here is derived from an EMBL/GenBank/DDBJ whole genome shotgun (WGS) entry which is preliminary data.</text>
</comment>
<keyword evidence="2" id="KW-0378">Hydrolase</keyword>
<organism evidence="2 3">
    <name type="scientific">Vibrio lentus</name>
    <dbReference type="NCBI Taxonomy" id="136468"/>
    <lineage>
        <taxon>Bacteria</taxon>
        <taxon>Pseudomonadati</taxon>
        <taxon>Pseudomonadota</taxon>
        <taxon>Gammaproteobacteria</taxon>
        <taxon>Vibrionales</taxon>
        <taxon>Vibrionaceae</taxon>
        <taxon>Vibrio</taxon>
    </lineage>
</organism>
<dbReference type="AlphaFoldDB" id="A0A2N7KJ78"/>
<accession>A0A2N7KJ78</accession>
<dbReference type="InterPro" id="IPR002725">
    <property type="entry name" value="YgjP-like_metallopeptidase"/>
</dbReference>
<evidence type="ECO:0000313" key="3">
    <source>
        <dbReference type="Proteomes" id="UP000235406"/>
    </source>
</evidence>
<dbReference type="PANTHER" id="PTHR30399">
    <property type="entry name" value="UNCHARACTERIZED PROTEIN YGJP"/>
    <property type="match status" value="1"/>
</dbReference>
<dbReference type="GO" id="GO:0016787">
    <property type="term" value="F:hydrolase activity"/>
    <property type="evidence" value="ECO:0007669"/>
    <property type="project" value="UniProtKB-KW"/>
</dbReference>
<dbReference type="Proteomes" id="UP000235406">
    <property type="component" value="Unassembled WGS sequence"/>
</dbReference>
<gene>
    <name evidence="2" type="ORF">BCT49_22800</name>
</gene>
<feature type="domain" description="YgjP-like metallopeptidase" evidence="1">
    <location>
        <begin position="29"/>
        <end position="233"/>
    </location>
</feature>
<sequence>MSVTGSEDILIGGIEVQVNRKAIKNLHLSVLPPQGRVRLSVPHGTGDQAIRLAIINKLAWIKQQQADFAAQPRQSSREMVSGESHYLWGKRYRLSIVDTLGKHTVTEKGVTKLELAVTKNTSVDNRLKLLNVFYRKRMQESIAKLLPHWQTKLGVESNDIGIKKMKTKWGSCNIQAKRLWLNLELAKKPPECMEYILVHELVHLIERHHNERFRAIMDKNMPDWRERRNLLNSLPLAYEDWSY</sequence>
<dbReference type="InterPro" id="IPR053136">
    <property type="entry name" value="UTP_pyrophosphatase-like"/>
</dbReference>
<dbReference type="RefSeq" id="WP_102434064.1">
    <property type="nucleotide sequence ID" value="NZ_CAWNVI010000035.1"/>
</dbReference>
<proteinExistence type="predicted"/>